<name>A0ACC3SU06_LIPKO</name>
<evidence type="ECO:0000313" key="1">
    <source>
        <dbReference type="EMBL" id="KAK9234846.1"/>
    </source>
</evidence>
<dbReference type="Proteomes" id="UP001433508">
    <property type="component" value="Unassembled WGS sequence"/>
</dbReference>
<comment type="caution">
    <text evidence="1">The sequence shown here is derived from an EMBL/GenBank/DDBJ whole genome shotgun (WGS) entry which is preliminary data.</text>
</comment>
<gene>
    <name evidence="1" type="ORF">V1525DRAFT_30816</name>
</gene>
<accession>A0ACC3SU06</accession>
<organism evidence="1 2">
    <name type="scientific">Lipomyces kononenkoae</name>
    <name type="common">Yeast</name>
    <dbReference type="NCBI Taxonomy" id="34357"/>
    <lineage>
        <taxon>Eukaryota</taxon>
        <taxon>Fungi</taxon>
        <taxon>Dikarya</taxon>
        <taxon>Ascomycota</taxon>
        <taxon>Saccharomycotina</taxon>
        <taxon>Lipomycetes</taxon>
        <taxon>Lipomycetales</taxon>
        <taxon>Lipomycetaceae</taxon>
        <taxon>Lipomyces</taxon>
    </lineage>
</organism>
<dbReference type="EMBL" id="MU971445">
    <property type="protein sequence ID" value="KAK9234846.1"/>
    <property type="molecule type" value="Genomic_DNA"/>
</dbReference>
<evidence type="ECO:0000313" key="2">
    <source>
        <dbReference type="Proteomes" id="UP001433508"/>
    </source>
</evidence>
<sequence>MLEDHRRDPSVDSASCADEVANPGEVKWFTVKINTRSYRIGGVNKIVKTTFFLVLCILLSCLIITLPLNWSSKHIGDIGNIVGSIIRKRWIKAFLVGAGVTAFATIAAGATAFTAVSCKASLAAAWIGASVWPATSPACIGSAALTSASTAIAGGLYAYGNGQGWVFESNGTSIGIGALNGTTL</sequence>
<keyword evidence="2" id="KW-1185">Reference proteome</keyword>
<protein>
    <submittedName>
        <fullName evidence="1">Uncharacterized protein</fullName>
    </submittedName>
</protein>
<reference evidence="2" key="1">
    <citation type="journal article" date="2024" name="Front. Bioeng. Biotechnol.">
        <title>Genome-scale model development and genomic sequencing of the oleaginous clade Lipomyces.</title>
        <authorList>
            <person name="Czajka J.J."/>
            <person name="Han Y."/>
            <person name="Kim J."/>
            <person name="Mondo S.J."/>
            <person name="Hofstad B.A."/>
            <person name="Robles A."/>
            <person name="Haridas S."/>
            <person name="Riley R."/>
            <person name="LaButti K."/>
            <person name="Pangilinan J."/>
            <person name="Andreopoulos W."/>
            <person name="Lipzen A."/>
            <person name="Yan J."/>
            <person name="Wang M."/>
            <person name="Ng V."/>
            <person name="Grigoriev I.V."/>
            <person name="Spatafora J.W."/>
            <person name="Magnuson J.K."/>
            <person name="Baker S.E."/>
            <person name="Pomraning K.R."/>
        </authorList>
    </citation>
    <scope>NUCLEOTIDE SEQUENCE [LARGE SCALE GENOMIC DNA]</scope>
    <source>
        <strain evidence="2">CBS 7786</strain>
    </source>
</reference>
<proteinExistence type="predicted"/>